<gene>
    <name evidence="2" type="ORF">BHF72_0989</name>
</gene>
<feature type="domain" description="DUF6759" evidence="1">
    <location>
        <begin position="80"/>
        <end position="170"/>
    </location>
</feature>
<protein>
    <recommendedName>
        <fullName evidence="1">DUF6759 domain-containing protein</fullName>
    </recommendedName>
</protein>
<dbReference type="EMBL" id="MKGI01000080">
    <property type="protein sequence ID" value="OEL10041.1"/>
    <property type="molecule type" value="Genomic_DNA"/>
</dbReference>
<dbReference type="STRING" id="237258.SAMN04489756_1167"/>
<name>A0A1E5UAV3_9FLAO</name>
<accession>A0A1E5UAV3</accession>
<dbReference type="AlphaFoldDB" id="A0A1E5UAV3"/>
<dbReference type="InterPro" id="IPR046647">
    <property type="entry name" value="DUF6759"/>
</dbReference>
<keyword evidence="3" id="KW-1185">Reference proteome</keyword>
<dbReference type="OrthoDB" id="1451508at2"/>
<comment type="caution">
    <text evidence="2">The sequence shown here is derived from an EMBL/GenBank/DDBJ whole genome shotgun (WGS) entry which is preliminary data.</text>
</comment>
<dbReference type="Proteomes" id="UP000095601">
    <property type="component" value="Unassembled WGS sequence"/>
</dbReference>
<evidence type="ECO:0000259" key="1">
    <source>
        <dbReference type="Pfam" id="PF20545"/>
    </source>
</evidence>
<reference evidence="2 3" key="1">
    <citation type="submission" date="2016-09" db="EMBL/GenBank/DDBJ databases">
        <authorList>
            <person name="Capua I."/>
            <person name="De Benedictis P."/>
            <person name="Joannis T."/>
            <person name="Lombin L.H."/>
            <person name="Cattoli G."/>
        </authorList>
    </citation>
    <scope>NUCLEOTIDE SEQUENCE [LARGE SCALE GENOMIC DNA]</scope>
    <source>
        <strain evidence="2 3">NRS-1</strain>
    </source>
</reference>
<proteinExistence type="predicted"/>
<dbReference type="RefSeq" id="WP_069800985.1">
    <property type="nucleotide sequence ID" value="NZ_CP034157.1"/>
</dbReference>
<dbReference type="KEGG" id="cnr:EB819_00080"/>
<evidence type="ECO:0000313" key="3">
    <source>
        <dbReference type="Proteomes" id="UP000095601"/>
    </source>
</evidence>
<sequence>MKRVIVLFAALGVAHLSAQERMEKEQPIDKSQVTTKEAISLLENKSTQESAEIKKVVIKPKTDKEEEAAFEALMKSENEKNKKALTAQVLNEMLGSDESDALSLLLVKNVSECNMVLKVVGKTSYNIPIPANGQNAIMVEKGVYQLTGKVCELQYETQKDLNKNLLVAIKRMED</sequence>
<evidence type="ECO:0000313" key="2">
    <source>
        <dbReference type="EMBL" id="OEL10041.1"/>
    </source>
</evidence>
<organism evidence="2 3">
    <name type="scientific">Cloacibacterium normanense</name>
    <dbReference type="NCBI Taxonomy" id="237258"/>
    <lineage>
        <taxon>Bacteria</taxon>
        <taxon>Pseudomonadati</taxon>
        <taxon>Bacteroidota</taxon>
        <taxon>Flavobacteriia</taxon>
        <taxon>Flavobacteriales</taxon>
        <taxon>Weeksellaceae</taxon>
    </lineage>
</organism>
<dbReference type="Pfam" id="PF20545">
    <property type="entry name" value="DUF6759"/>
    <property type="match status" value="1"/>
</dbReference>